<dbReference type="InterPro" id="IPR004839">
    <property type="entry name" value="Aminotransferase_I/II_large"/>
</dbReference>
<dbReference type="RefSeq" id="WP_191250068.1">
    <property type="nucleotide sequence ID" value="NZ_BNCI01000001.1"/>
</dbReference>
<dbReference type="EC" id="4.4.1.13" evidence="2"/>
<dbReference type="InterPro" id="IPR051798">
    <property type="entry name" value="Class-II_PLP-Dep_Aminotrans"/>
</dbReference>
<proteinExistence type="inferred from homology"/>
<dbReference type="Pfam" id="PF00155">
    <property type="entry name" value="Aminotran_1_2"/>
    <property type="match status" value="1"/>
</dbReference>
<dbReference type="CDD" id="cd00609">
    <property type="entry name" value="AAT_like"/>
    <property type="match status" value="1"/>
</dbReference>
<comment type="caution">
    <text evidence="7">The sequence shown here is derived from an EMBL/GenBank/DDBJ whole genome shotgun (WGS) entry which is preliminary data.</text>
</comment>
<comment type="similarity">
    <text evidence="5">Belongs to the class-II pyridoxal-phosphate-dependent aminotransferase family. MalY/PatB cystathionine beta-lyase subfamily.</text>
</comment>
<comment type="cofactor">
    <cofactor evidence="1">
        <name>pyridoxal 5'-phosphate</name>
        <dbReference type="ChEBI" id="CHEBI:597326"/>
    </cofactor>
</comment>
<evidence type="ECO:0000256" key="4">
    <source>
        <dbReference type="ARBA" id="ARBA00023239"/>
    </source>
</evidence>
<reference evidence="7" key="1">
    <citation type="journal article" date="2014" name="Int. J. Syst. Evol. Microbiol.">
        <title>Complete genome sequence of Corynebacterium casei LMG S-19264T (=DSM 44701T), isolated from a smear-ripened cheese.</title>
        <authorList>
            <consortium name="US DOE Joint Genome Institute (JGI-PGF)"/>
            <person name="Walter F."/>
            <person name="Albersmeier A."/>
            <person name="Kalinowski J."/>
            <person name="Ruckert C."/>
        </authorList>
    </citation>
    <scope>NUCLEOTIDE SEQUENCE</scope>
    <source>
        <strain evidence="7">KCTC 42590</strain>
    </source>
</reference>
<evidence type="ECO:0000313" key="7">
    <source>
        <dbReference type="EMBL" id="GHF14738.1"/>
    </source>
</evidence>
<dbReference type="NCBIfam" id="TIGR04350">
    <property type="entry name" value="C_S_lyase_PatB"/>
    <property type="match status" value="1"/>
</dbReference>
<organism evidence="7 8">
    <name type="scientific">Kordiimonas sediminis</name>
    <dbReference type="NCBI Taxonomy" id="1735581"/>
    <lineage>
        <taxon>Bacteria</taxon>
        <taxon>Pseudomonadati</taxon>
        <taxon>Pseudomonadota</taxon>
        <taxon>Alphaproteobacteria</taxon>
        <taxon>Kordiimonadales</taxon>
        <taxon>Kordiimonadaceae</taxon>
        <taxon>Kordiimonas</taxon>
    </lineage>
</organism>
<dbReference type="InterPro" id="IPR015421">
    <property type="entry name" value="PyrdxlP-dep_Trfase_major"/>
</dbReference>
<protein>
    <recommendedName>
        <fullName evidence="2">cysteine-S-conjugate beta-lyase</fullName>
        <ecNumber evidence="2">4.4.1.13</ecNumber>
    </recommendedName>
</protein>
<dbReference type="Gene3D" id="3.40.640.10">
    <property type="entry name" value="Type I PLP-dependent aspartate aminotransferase-like (Major domain)"/>
    <property type="match status" value="1"/>
</dbReference>
<keyword evidence="8" id="KW-1185">Reference proteome</keyword>
<evidence type="ECO:0000313" key="8">
    <source>
        <dbReference type="Proteomes" id="UP000630923"/>
    </source>
</evidence>
<evidence type="ECO:0000256" key="3">
    <source>
        <dbReference type="ARBA" id="ARBA00022898"/>
    </source>
</evidence>
<keyword evidence="3" id="KW-0663">Pyridoxal phosphate</keyword>
<accession>A0A919ALP3</accession>
<dbReference type="GO" id="GO:0030170">
    <property type="term" value="F:pyridoxal phosphate binding"/>
    <property type="evidence" value="ECO:0007669"/>
    <property type="project" value="InterPro"/>
</dbReference>
<gene>
    <name evidence="7" type="primary">PatB</name>
    <name evidence="7" type="ORF">GCM10017044_06050</name>
</gene>
<feature type="domain" description="Aminotransferase class I/classII large" evidence="6">
    <location>
        <begin position="54"/>
        <end position="377"/>
    </location>
</feature>
<dbReference type="PANTHER" id="PTHR43525:SF1">
    <property type="entry name" value="PROTEIN MALY"/>
    <property type="match status" value="1"/>
</dbReference>
<dbReference type="Proteomes" id="UP000630923">
    <property type="component" value="Unassembled WGS sequence"/>
</dbReference>
<dbReference type="InterPro" id="IPR015424">
    <property type="entry name" value="PyrdxlP-dep_Trfase"/>
</dbReference>
<dbReference type="InterPro" id="IPR015422">
    <property type="entry name" value="PyrdxlP-dep_Trfase_small"/>
</dbReference>
<dbReference type="AlphaFoldDB" id="A0A919ALP3"/>
<reference evidence="7" key="2">
    <citation type="submission" date="2020-09" db="EMBL/GenBank/DDBJ databases">
        <authorList>
            <person name="Sun Q."/>
            <person name="Kim S."/>
        </authorList>
    </citation>
    <scope>NUCLEOTIDE SEQUENCE</scope>
    <source>
        <strain evidence="7">KCTC 42590</strain>
    </source>
</reference>
<dbReference type="SUPFAM" id="SSF53383">
    <property type="entry name" value="PLP-dependent transferases"/>
    <property type="match status" value="1"/>
</dbReference>
<dbReference type="Gene3D" id="3.90.1150.10">
    <property type="entry name" value="Aspartate Aminotransferase, domain 1"/>
    <property type="match status" value="1"/>
</dbReference>
<evidence type="ECO:0000256" key="2">
    <source>
        <dbReference type="ARBA" id="ARBA00012224"/>
    </source>
</evidence>
<keyword evidence="4" id="KW-0456">Lyase</keyword>
<dbReference type="EMBL" id="BNCI01000001">
    <property type="protein sequence ID" value="GHF14738.1"/>
    <property type="molecule type" value="Genomic_DNA"/>
</dbReference>
<dbReference type="InterPro" id="IPR027619">
    <property type="entry name" value="C-S_lyase_PatB-like"/>
</dbReference>
<sequence length="383" mass="42966">MSYIFDKTPDRRGTHSFKWDTCDADVVPLWVADMDFPCPEPITIALQRRLAHPVYGYTAGSRDHTEAITGWLDRRFQWAVKPDWLVPAPPGAIHAIDSMITLFSEPGDEVILQTPGYQPLSDVVTKQGRKVIENPLDNKSGRFTLDSNHLESVISGRTRILILCSPHNPTGRVWTLGELEALLDICRRNDILVISDEVHADLIYNGYRHCPLGSLARAGDRVVTVISPSKSFNTSGIPQSTLVIQNDQVRSDVRAYMDRAQLNLDSIFGSVAMIAAYNECEDWLDDVMAYVQRNFATLETYLADNLPQLRVTRPEGTYLCWVDFRNIGKDQDELYGKMIRAGVRLSDGRDFGGEGVGYFRVNLACSEKTLLEGLKRLQAALNS</sequence>
<evidence type="ECO:0000256" key="5">
    <source>
        <dbReference type="ARBA" id="ARBA00037974"/>
    </source>
</evidence>
<dbReference type="GO" id="GO:0047804">
    <property type="term" value="F:cysteine-S-conjugate beta-lyase activity"/>
    <property type="evidence" value="ECO:0007669"/>
    <property type="project" value="UniProtKB-EC"/>
</dbReference>
<evidence type="ECO:0000256" key="1">
    <source>
        <dbReference type="ARBA" id="ARBA00001933"/>
    </source>
</evidence>
<evidence type="ECO:0000259" key="6">
    <source>
        <dbReference type="Pfam" id="PF00155"/>
    </source>
</evidence>
<name>A0A919ALP3_9PROT</name>
<dbReference type="PANTHER" id="PTHR43525">
    <property type="entry name" value="PROTEIN MALY"/>
    <property type="match status" value="1"/>
</dbReference>